<keyword evidence="5" id="KW-1185">Reference proteome</keyword>
<feature type="region of interest" description="Disordered" evidence="1">
    <location>
        <begin position="102"/>
        <end position="126"/>
    </location>
</feature>
<dbReference type="InterPro" id="IPR032795">
    <property type="entry name" value="DUF3741-assoc"/>
</dbReference>
<dbReference type="InterPro" id="IPR025486">
    <property type="entry name" value="DUF4378"/>
</dbReference>
<sequence length="649" mass="72863">MFHLLPVSSSSSSTNTPFLPPTMPRDWYWRSGAKPSSTDSAPTLPACITAVFHLFRSHSPLNHQSTCGCCRCRRLRCNGSGSTSYKPHSFFSRDATAFAGTEAPRNSLESEEEPSTSASLTSTSKEDEVLNIPMGIQIRTSGDVRLKIGAPNHDNDTPGTRTPTLVARLMGLDLLPETISLDGNTTRGGTRSLPVTPRISSARWSDVDRHHPRLSLQVNKENMSDTEELIMSRLSSLMKRKELKQRVVRKVGVNITNAVRNREELVSHFKYKKISALTKVSDDSSVKFLVSKRKSTTYHNPQPPKSSFSSSPRIQKQTSHKLQPVEEEQDEQQQPRAASKCKKGSNKKFVSRLKKPQQALGIIRNKKEEPFVRHPTANRVNIPDKKCRKTPLSNELLNSKVPTLLLVKKDPSPPATKTPQKQVLHAQRPKHSSSSSTQTYIKQEPRQAHVSRDNEDGDRCKNATISTGAGDEAGYEYITRILRRIGLNKDTRVSISSWFSPSHPLDPSIFYYLEHSTTSSSNDTDKNNEVKSSQLSRRCNRKLLFHLVDELLSEILKPCFNMKPWVKTIGHGFSYTDGSRLIDTVCSRIRKFPQSDCRVLEDIDALVGRDLRGVKIQRVMAYEEQGEGIVAEIEKDILETLVYEMAAEC</sequence>
<name>A0ABR2CFL1_9ROSI</name>
<feature type="compositionally biased region" description="Basic residues" evidence="1">
    <location>
        <begin position="339"/>
        <end position="355"/>
    </location>
</feature>
<dbReference type="Pfam" id="PF14383">
    <property type="entry name" value="VARLMGL"/>
    <property type="match status" value="1"/>
</dbReference>
<dbReference type="Pfam" id="PF14309">
    <property type="entry name" value="DUF4378"/>
    <property type="match status" value="1"/>
</dbReference>
<evidence type="ECO:0000259" key="2">
    <source>
        <dbReference type="Pfam" id="PF14309"/>
    </source>
</evidence>
<gene>
    <name evidence="4" type="ORF">V6N12_017457</name>
</gene>
<comment type="caution">
    <text evidence="4">The sequence shown here is derived from an EMBL/GenBank/DDBJ whole genome shotgun (WGS) entry which is preliminary data.</text>
</comment>
<evidence type="ECO:0000313" key="5">
    <source>
        <dbReference type="Proteomes" id="UP001472677"/>
    </source>
</evidence>
<reference evidence="4 5" key="1">
    <citation type="journal article" date="2024" name="G3 (Bethesda)">
        <title>Genome assembly of Hibiscus sabdariffa L. provides insights into metabolisms of medicinal natural products.</title>
        <authorList>
            <person name="Kim T."/>
        </authorList>
    </citation>
    <scope>NUCLEOTIDE SEQUENCE [LARGE SCALE GENOMIC DNA]</scope>
    <source>
        <strain evidence="4">TK-2024</strain>
        <tissue evidence="4">Old leaves</tissue>
    </source>
</reference>
<dbReference type="PANTHER" id="PTHR37751">
    <property type="entry name" value="LOW PROTEIN: M-PHASE INDUCER PHOSPHATASE-LIKE PROTEIN"/>
    <property type="match status" value="1"/>
</dbReference>
<dbReference type="EMBL" id="JBBPBM010000053">
    <property type="protein sequence ID" value="KAK8518304.1"/>
    <property type="molecule type" value="Genomic_DNA"/>
</dbReference>
<feature type="region of interest" description="Disordered" evidence="1">
    <location>
        <begin position="294"/>
        <end position="386"/>
    </location>
</feature>
<evidence type="ECO:0000313" key="4">
    <source>
        <dbReference type="EMBL" id="KAK8518304.1"/>
    </source>
</evidence>
<feature type="domain" description="DUF3741" evidence="3">
    <location>
        <begin position="154"/>
        <end position="178"/>
    </location>
</feature>
<dbReference type="Proteomes" id="UP001472677">
    <property type="component" value="Unassembled WGS sequence"/>
</dbReference>
<feature type="compositionally biased region" description="Polar residues" evidence="1">
    <location>
        <begin position="432"/>
        <end position="441"/>
    </location>
</feature>
<dbReference type="PANTHER" id="PTHR37751:SF1">
    <property type="entry name" value="LOW PROTEIN: M-PHASE INDUCER PHOSPHATASE-LIKE PROTEIN"/>
    <property type="match status" value="1"/>
</dbReference>
<protein>
    <recommendedName>
        <fullName evidence="6">DUF4378 domain-containing protein</fullName>
    </recommendedName>
</protein>
<evidence type="ECO:0000256" key="1">
    <source>
        <dbReference type="SAM" id="MobiDB-lite"/>
    </source>
</evidence>
<feature type="domain" description="DUF4378" evidence="2">
    <location>
        <begin position="475"/>
        <end position="644"/>
    </location>
</feature>
<feature type="compositionally biased region" description="Basic and acidic residues" evidence="1">
    <location>
        <begin position="443"/>
        <end position="461"/>
    </location>
</feature>
<evidence type="ECO:0008006" key="6">
    <source>
        <dbReference type="Google" id="ProtNLM"/>
    </source>
</evidence>
<feature type="region of interest" description="Disordered" evidence="1">
    <location>
        <begin position="404"/>
        <end position="466"/>
    </location>
</feature>
<organism evidence="4 5">
    <name type="scientific">Hibiscus sabdariffa</name>
    <name type="common">roselle</name>
    <dbReference type="NCBI Taxonomy" id="183260"/>
    <lineage>
        <taxon>Eukaryota</taxon>
        <taxon>Viridiplantae</taxon>
        <taxon>Streptophyta</taxon>
        <taxon>Embryophyta</taxon>
        <taxon>Tracheophyta</taxon>
        <taxon>Spermatophyta</taxon>
        <taxon>Magnoliopsida</taxon>
        <taxon>eudicotyledons</taxon>
        <taxon>Gunneridae</taxon>
        <taxon>Pentapetalae</taxon>
        <taxon>rosids</taxon>
        <taxon>malvids</taxon>
        <taxon>Malvales</taxon>
        <taxon>Malvaceae</taxon>
        <taxon>Malvoideae</taxon>
        <taxon>Hibiscus</taxon>
    </lineage>
</organism>
<accession>A0ABR2CFL1</accession>
<evidence type="ECO:0000259" key="3">
    <source>
        <dbReference type="Pfam" id="PF14383"/>
    </source>
</evidence>
<proteinExistence type="predicted"/>